<name>A0ABT0J3L7_9MICO</name>
<keyword evidence="2" id="KW-1185">Reference proteome</keyword>
<organism evidence="1 2">
    <name type="scientific">Isoptericola peretonis</name>
    <dbReference type="NCBI Taxonomy" id="2918523"/>
    <lineage>
        <taxon>Bacteria</taxon>
        <taxon>Bacillati</taxon>
        <taxon>Actinomycetota</taxon>
        <taxon>Actinomycetes</taxon>
        <taxon>Micrococcales</taxon>
        <taxon>Promicromonosporaceae</taxon>
        <taxon>Isoptericola</taxon>
    </lineage>
</organism>
<dbReference type="PANTHER" id="PTHR11051">
    <property type="entry name" value="GLYCOSYL HYDROLASE-RELATED"/>
    <property type="match status" value="1"/>
</dbReference>
<evidence type="ECO:0000313" key="1">
    <source>
        <dbReference type="EMBL" id="MCK9794039.1"/>
    </source>
</evidence>
<dbReference type="Gene3D" id="1.50.10.10">
    <property type="match status" value="1"/>
</dbReference>
<sequence>MHTQPIDRRALVRRHDVDQTTLDPRSPVTVGNGELGFTVDLTGLQSMPGEYPVHKRGHEPDRAAPGTLLGTQSQWAWHSIPAEREYALEETTRRYEVDGRLVPYLEESRRGTPGYDANRWFRANPHRLDLGRVGFVSVHDGEGDGERLVALRPDDLAGTRQVLDLWSGTVDSAFSHRDVPVRVRTAVHPTRDRIGVTVRSALAAGLAIAVDFPYGSSDWHNAADWDSPDAHSTSVTTVPGGWLVERRLDDSAYRVHVAASGAELVHVAPHRVVLRPTADDVDVVVEFTTDGQGDTVLLPSRAGHAGTAATAGDARDVHRAAAAHWQGFWESGAALELAASDDPRARELERRVVLSQYVTAVSCAGSLPPQETGLVCNSWRGKFHLEMHWWHAAHFPMWGRPELLRPSLGWYRHALALARDTAHAQGYAGARWPKQLGSVLRETPSSIGVHLVWQQPHVVYLSELVHRVTGDDAFLREQSEVVFESAEFMADFAQEGPDGFTLGPPLVPAQESYAGERARLSNPPFELAYWRWALRTANAWRERLGLPVQERWAEVAEGMVAPHVRDGVYTGVDVEPYTIRTDHPSMLGALGIVPDVGLIDAEVMRATYQDVLRDWDWTTTWGWDYPMMAMTATRLGEPGWAVDALMNPAGKNVVLPNGHNHQTESLPLYLPGNGGLLAAVALMARTHLDSGAGFPSDWDVRLEGFPATV</sequence>
<evidence type="ECO:0008006" key="3">
    <source>
        <dbReference type="Google" id="ProtNLM"/>
    </source>
</evidence>
<proteinExistence type="predicted"/>
<gene>
    <name evidence="1" type="ORF">M1843_09805</name>
</gene>
<dbReference type="PANTHER" id="PTHR11051:SF8">
    <property type="entry name" value="PROTEIN-GLUCOSYLGALACTOSYLHYDROXYLYSINE GLUCOSIDASE"/>
    <property type="match status" value="1"/>
</dbReference>
<dbReference type="RefSeq" id="WP_416343896.1">
    <property type="nucleotide sequence ID" value="NZ_JALQCY010000003.1"/>
</dbReference>
<reference evidence="1 2" key="1">
    <citation type="submission" date="2022-02" db="EMBL/GenBank/DDBJ databases">
        <title>The car tank lid bacteriome: a reservoir of bacteria with potential in bioremediation of fuel.</title>
        <authorList>
            <person name="Vidal-Verdu A."/>
            <person name="Gomez-Martinez D."/>
            <person name="Latorre-Perez A."/>
            <person name="Pereto J."/>
            <person name="Porcar M."/>
        </authorList>
    </citation>
    <scope>NUCLEOTIDE SEQUENCE [LARGE SCALE GENOMIC DNA]</scope>
    <source>
        <strain evidence="1 2">4D.3</strain>
    </source>
</reference>
<dbReference type="SUPFAM" id="SSF48208">
    <property type="entry name" value="Six-hairpin glycosidases"/>
    <property type="match status" value="1"/>
</dbReference>
<dbReference type="InterPro" id="IPR012341">
    <property type="entry name" value="6hp_glycosidase-like_sf"/>
</dbReference>
<comment type="caution">
    <text evidence="1">The sequence shown here is derived from an EMBL/GenBank/DDBJ whole genome shotgun (WGS) entry which is preliminary data.</text>
</comment>
<protein>
    <recommendedName>
        <fullName evidence="3">Glycoside hydrolase family 65</fullName>
    </recommendedName>
</protein>
<dbReference type="InterPro" id="IPR008928">
    <property type="entry name" value="6-hairpin_glycosidase_sf"/>
</dbReference>
<dbReference type="EMBL" id="JALQCY010000003">
    <property type="protein sequence ID" value="MCK9794039.1"/>
    <property type="molecule type" value="Genomic_DNA"/>
</dbReference>
<evidence type="ECO:0000313" key="2">
    <source>
        <dbReference type="Proteomes" id="UP001651050"/>
    </source>
</evidence>
<dbReference type="Proteomes" id="UP001651050">
    <property type="component" value="Unassembled WGS sequence"/>
</dbReference>
<accession>A0ABT0J3L7</accession>